<feature type="signal peptide" evidence="1">
    <location>
        <begin position="1"/>
        <end position="23"/>
    </location>
</feature>
<protein>
    <submittedName>
        <fullName evidence="2">Uncharacterized protein</fullName>
    </submittedName>
</protein>
<reference evidence="2" key="1">
    <citation type="journal article" date="2021" name="Genome Biol. Evol.">
        <title>A High-Quality Reference Genome for a Parasitic Bivalve with Doubly Uniparental Inheritance (Bivalvia: Unionida).</title>
        <authorList>
            <person name="Smith C.H."/>
        </authorList>
    </citation>
    <scope>NUCLEOTIDE SEQUENCE</scope>
    <source>
        <strain evidence="2">CHS0354</strain>
    </source>
</reference>
<keyword evidence="1" id="KW-0732">Signal</keyword>
<gene>
    <name evidence="2" type="ORF">CHS0354_014263</name>
</gene>
<feature type="chain" id="PRO_5042097370" evidence="1">
    <location>
        <begin position="24"/>
        <end position="60"/>
    </location>
</feature>
<reference evidence="2" key="3">
    <citation type="submission" date="2023-05" db="EMBL/GenBank/DDBJ databases">
        <authorList>
            <person name="Smith C.H."/>
        </authorList>
    </citation>
    <scope>NUCLEOTIDE SEQUENCE</scope>
    <source>
        <strain evidence="2">CHS0354</strain>
        <tissue evidence="2">Mantle</tissue>
    </source>
</reference>
<proteinExistence type="predicted"/>
<evidence type="ECO:0000256" key="1">
    <source>
        <dbReference type="SAM" id="SignalP"/>
    </source>
</evidence>
<evidence type="ECO:0000313" key="3">
    <source>
        <dbReference type="Proteomes" id="UP001195483"/>
    </source>
</evidence>
<dbReference type="EMBL" id="JAEAOA010000880">
    <property type="protein sequence ID" value="KAK3607112.1"/>
    <property type="molecule type" value="Genomic_DNA"/>
</dbReference>
<reference evidence="2" key="2">
    <citation type="journal article" date="2021" name="Genome Biol. Evol.">
        <title>Developing a high-quality reference genome for a parasitic bivalve with doubly uniparental inheritance (Bivalvia: Unionida).</title>
        <authorList>
            <person name="Smith C.H."/>
        </authorList>
    </citation>
    <scope>NUCLEOTIDE SEQUENCE</scope>
    <source>
        <strain evidence="2">CHS0354</strain>
        <tissue evidence="2">Mantle</tissue>
    </source>
</reference>
<organism evidence="2 3">
    <name type="scientific">Potamilus streckersoni</name>
    <dbReference type="NCBI Taxonomy" id="2493646"/>
    <lineage>
        <taxon>Eukaryota</taxon>
        <taxon>Metazoa</taxon>
        <taxon>Spiralia</taxon>
        <taxon>Lophotrochozoa</taxon>
        <taxon>Mollusca</taxon>
        <taxon>Bivalvia</taxon>
        <taxon>Autobranchia</taxon>
        <taxon>Heteroconchia</taxon>
        <taxon>Palaeoheterodonta</taxon>
        <taxon>Unionida</taxon>
        <taxon>Unionoidea</taxon>
        <taxon>Unionidae</taxon>
        <taxon>Ambleminae</taxon>
        <taxon>Lampsilini</taxon>
        <taxon>Potamilus</taxon>
    </lineage>
</organism>
<comment type="caution">
    <text evidence="2">The sequence shown here is derived from an EMBL/GenBank/DDBJ whole genome shotgun (WGS) entry which is preliminary data.</text>
</comment>
<dbReference type="Proteomes" id="UP001195483">
    <property type="component" value="Unassembled WGS sequence"/>
</dbReference>
<keyword evidence="3" id="KW-1185">Reference proteome</keyword>
<dbReference type="AlphaFoldDB" id="A0AAE0WB56"/>
<evidence type="ECO:0000313" key="2">
    <source>
        <dbReference type="EMBL" id="KAK3607112.1"/>
    </source>
</evidence>
<accession>A0AAE0WB56</accession>
<sequence length="60" mass="7031">MSPMYMFVTLVIFMNSILHETFSLEKCITETEIKQDYIQFESNGIPVPMYAQHSGINQRK</sequence>
<name>A0AAE0WB56_9BIVA</name>